<dbReference type="EMBL" id="LFIV01000097">
    <property type="protein sequence ID" value="KZL70028.1"/>
    <property type="molecule type" value="Genomic_DNA"/>
</dbReference>
<organism evidence="1 2">
    <name type="scientific">Colletotrichum tofieldiae</name>
    <dbReference type="NCBI Taxonomy" id="708197"/>
    <lineage>
        <taxon>Eukaryota</taxon>
        <taxon>Fungi</taxon>
        <taxon>Dikarya</taxon>
        <taxon>Ascomycota</taxon>
        <taxon>Pezizomycotina</taxon>
        <taxon>Sordariomycetes</taxon>
        <taxon>Hypocreomycetidae</taxon>
        <taxon>Glomerellales</taxon>
        <taxon>Glomerellaceae</taxon>
        <taxon>Colletotrichum</taxon>
        <taxon>Colletotrichum spaethianum species complex</taxon>
    </lineage>
</organism>
<evidence type="ECO:0000313" key="1">
    <source>
        <dbReference type="EMBL" id="KZL70028.1"/>
    </source>
</evidence>
<dbReference type="Proteomes" id="UP000076552">
    <property type="component" value="Unassembled WGS sequence"/>
</dbReference>
<proteinExistence type="predicted"/>
<dbReference type="STRING" id="708197.A0A166S042"/>
<protein>
    <submittedName>
        <fullName evidence="1">Uncharacterized protein</fullName>
    </submittedName>
</protein>
<accession>A0A166S042</accession>
<gene>
    <name evidence="1" type="ORF">CT0861_12765</name>
</gene>
<sequence length="652" mass="73935">MQALARLNITSPLIKVNEKSQLVGIHDIPLECFRLIIQHSIDYNGQSETNFRDAICLRRVSKLFEIEVMHAFHTTKLLQRMIKNPEVEILRKHGHAHMVSRHCRTQLESDVSLFLARYFTVQPHRHLPWNTNLSTYINAIVDRVMQDDGHDLDGEKRLQYVHALSQTGIHLPSPARHYCSWHLFETHFQSLLFPTQSTITTESFESAVLSAKVHLRHPNAEKSVLDTLFAKGPKSVSTFKRSSQREDDSGKHKIMPLLGSLLEASIRSGNTNLAARLMNYDVDASRGKSTVDSKGRAKKGKMYYDEHFWRLALVYRDLETLKALLEVTDRKLPPKKLLKILLEAVCTSQAEALQLILHHQLPLLENASEHAYLQERKLQVEVIDLCLEEAVLHGHFEVLSVLLKSPYAVAGTYFLQSWKRTWGHLHHGTKRCEDTPAQSTLEAAARRGDEKLVRLMFAKGWDDPFGETENETVNSHGHDAYQGPRLYKGLMPMIAAAMNWHTGTGLALLQGGFKCRTWRWLFLIGTVLKSRKVVGASQREDTKALSATISTEPRQLQHEKDVEFWQNMIDKGGLDLQNAVKGCKCCRTQLVLPLTHPTRVAVEIGMKFVVEELEVRLDDGCCGCNAPSQPKLVPQPSMDTSPLFVVAVRVED</sequence>
<dbReference type="AlphaFoldDB" id="A0A166S042"/>
<dbReference type="InterPro" id="IPR036770">
    <property type="entry name" value="Ankyrin_rpt-contain_sf"/>
</dbReference>
<name>A0A166S042_9PEZI</name>
<reference evidence="1 2" key="1">
    <citation type="submission" date="2015-06" db="EMBL/GenBank/DDBJ databases">
        <title>Survival trade-offs in plant roots during colonization by closely related pathogenic and mutualistic fungi.</title>
        <authorList>
            <person name="Hacquard S."/>
            <person name="Kracher B."/>
            <person name="Hiruma K."/>
            <person name="Weinman A."/>
            <person name="Muench P."/>
            <person name="Garrido Oter R."/>
            <person name="Ver Loren van Themaat E."/>
            <person name="Dallerey J.-F."/>
            <person name="Damm U."/>
            <person name="Henrissat B."/>
            <person name="Lespinet O."/>
            <person name="Thon M."/>
            <person name="Kemen E."/>
            <person name="McHardy A.C."/>
            <person name="Schulze-Lefert P."/>
            <person name="O'Connell R.J."/>
        </authorList>
    </citation>
    <scope>NUCLEOTIDE SEQUENCE [LARGE SCALE GENOMIC DNA]</scope>
    <source>
        <strain evidence="1 2">0861</strain>
    </source>
</reference>
<keyword evidence="2" id="KW-1185">Reference proteome</keyword>
<dbReference type="Gene3D" id="1.25.40.20">
    <property type="entry name" value="Ankyrin repeat-containing domain"/>
    <property type="match status" value="1"/>
</dbReference>
<evidence type="ECO:0000313" key="2">
    <source>
        <dbReference type="Proteomes" id="UP000076552"/>
    </source>
</evidence>
<dbReference type="SUPFAM" id="SSF48403">
    <property type="entry name" value="Ankyrin repeat"/>
    <property type="match status" value="1"/>
</dbReference>
<comment type="caution">
    <text evidence="1">The sequence shown here is derived from an EMBL/GenBank/DDBJ whole genome shotgun (WGS) entry which is preliminary data.</text>
</comment>